<feature type="chain" id="PRO_5022039851" description="Outer membrane protein beta-barrel domain-containing protein" evidence="1">
    <location>
        <begin position="21"/>
        <end position="222"/>
    </location>
</feature>
<accession>A0A512B352</accession>
<dbReference type="RefSeq" id="WP_146902317.1">
    <property type="nucleotide sequence ID" value="NZ_BJYS01000036.1"/>
</dbReference>
<protein>
    <recommendedName>
        <fullName evidence="2">Outer membrane protein beta-barrel domain-containing protein</fullName>
    </recommendedName>
</protein>
<dbReference type="OrthoDB" id="1160354at2"/>
<gene>
    <name evidence="3" type="ORF">AAE02nite_40520</name>
</gene>
<proteinExistence type="predicted"/>
<reference evidence="3 4" key="1">
    <citation type="submission" date="2019-07" db="EMBL/GenBank/DDBJ databases">
        <title>Whole genome shotgun sequence of Adhaeribacter aerolatus NBRC 106133.</title>
        <authorList>
            <person name="Hosoyama A."/>
            <person name="Uohara A."/>
            <person name="Ohji S."/>
            <person name="Ichikawa N."/>
        </authorList>
    </citation>
    <scope>NUCLEOTIDE SEQUENCE [LARGE SCALE GENOMIC DNA]</scope>
    <source>
        <strain evidence="3 4">NBRC 106133</strain>
    </source>
</reference>
<keyword evidence="1" id="KW-0732">Signal</keyword>
<dbReference type="AlphaFoldDB" id="A0A512B352"/>
<dbReference type="EMBL" id="BJYS01000036">
    <property type="protein sequence ID" value="GEO06388.1"/>
    <property type="molecule type" value="Genomic_DNA"/>
</dbReference>
<evidence type="ECO:0000256" key="1">
    <source>
        <dbReference type="SAM" id="SignalP"/>
    </source>
</evidence>
<keyword evidence="4" id="KW-1185">Reference proteome</keyword>
<dbReference type="InterPro" id="IPR025665">
    <property type="entry name" value="Beta-barrel_OMP_2"/>
</dbReference>
<feature type="signal peptide" evidence="1">
    <location>
        <begin position="1"/>
        <end position="20"/>
    </location>
</feature>
<evidence type="ECO:0000259" key="2">
    <source>
        <dbReference type="Pfam" id="PF13568"/>
    </source>
</evidence>
<name>A0A512B352_9BACT</name>
<comment type="caution">
    <text evidence="3">The sequence shown here is derived from an EMBL/GenBank/DDBJ whole genome shotgun (WGS) entry which is preliminary data.</text>
</comment>
<dbReference type="Proteomes" id="UP000321532">
    <property type="component" value="Unassembled WGS sequence"/>
</dbReference>
<evidence type="ECO:0000313" key="4">
    <source>
        <dbReference type="Proteomes" id="UP000321532"/>
    </source>
</evidence>
<dbReference type="Pfam" id="PF13568">
    <property type="entry name" value="OMP_b-brl_2"/>
    <property type="match status" value="1"/>
</dbReference>
<evidence type="ECO:0000313" key="3">
    <source>
        <dbReference type="EMBL" id="GEO06388.1"/>
    </source>
</evidence>
<feature type="domain" description="Outer membrane protein beta-barrel" evidence="2">
    <location>
        <begin position="19"/>
        <end position="196"/>
    </location>
</feature>
<organism evidence="3 4">
    <name type="scientific">Adhaeribacter aerolatus</name>
    <dbReference type="NCBI Taxonomy" id="670289"/>
    <lineage>
        <taxon>Bacteria</taxon>
        <taxon>Pseudomonadati</taxon>
        <taxon>Bacteroidota</taxon>
        <taxon>Cytophagia</taxon>
        <taxon>Cytophagales</taxon>
        <taxon>Hymenobacteraceae</taxon>
        <taxon>Adhaeribacter</taxon>
    </lineage>
</organism>
<sequence length="222" mass="24641">MKKLILAASLLALCWETTQAQNLNLGIKGGFNYTNVNGNTGNYQEFDKAYKPGFQAGIFTNIGISPLLAIQPEISYSTKGFRIDDERTSGNTTTKTEINNRVNYLDVPVLVQVKTGTLYFEAGPQVGFLLNQETEQRRTLTQTGLITENTTKEPVIREKSTNHYRSTDLGYAVGIGFQAPESPLSLNFRYANSINPYLKDSSTDARHSVFQVSLSTWLPLGK</sequence>